<dbReference type="PANTHER" id="PTHR41299:SF1">
    <property type="entry name" value="THIAMINE PYROPHOSPHOKINASE"/>
    <property type="match status" value="1"/>
</dbReference>
<dbReference type="AlphaFoldDB" id="A0A9D2D1N2"/>
<dbReference type="PANTHER" id="PTHR41299">
    <property type="entry name" value="THIAMINE PYROPHOSPHOKINASE"/>
    <property type="match status" value="1"/>
</dbReference>
<keyword evidence="1 7" id="KW-0808">Transferase</keyword>
<dbReference type="GO" id="GO:0016301">
    <property type="term" value="F:kinase activity"/>
    <property type="evidence" value="ECO:0007669"/>
    <property type="project" value="UniProtKB-KW"/>
</dbReference>
<dbReference type="Gene3D" id="3.40.50.10240">
    <property type="entry name" value="Thiamin pyrophosphokinase, catalytic domain"/>
    <property type="match status" value="1"/>
</dbReference>
<reference evidence="7" key="2">
    <citation type="submission" date="2021-04" db="EMBL/GenBank/DDBJ databases">
        <authorList>
            <person name="Gilroy R."/>
        </authorList>
    </citation>
    <scope>NUCLEOTIDE SEQUENCE</scope>
    <source>
        <strain evidence="7">CHK192-9172</strain>
    </source>
</reference>
<protein>
    <recommendedName>
        <fullName evidence="5">Thiamine diphosphokinase</fullName>
        <ecNumber evidence="5">2.7.6.2</ecNumber>
    </recommendedName>
</protein>
<evidence type="ECO:0000313" key="8">
    <source>
        <dbReference type="Proteomes" id="UP000824024"/>
    </source>
</evidence>
<dbReference type="GO" id="GO:0009229">
    <property type="term" value="P:thiamine diphosphate biosynthetic process"/>
    <property type="evidence" value="ECO:0007669"/>
    <property type="project" value="InterPro"/>
</dbReference>
<dbReference type="CDD" id="cd07995">
    <property type="entry name" value="TPK"/>
    <property type="match status" value="1"/>
</dbReference>
<organism evidence="7 8">
    <name type="scientific">Candidatus Eubacterium avistercoris</name>
    <dbReference type="NCBI Taxonomy" id="2838567"/>
    <lineage>
        <taxon>Bacteria</taxon>
        <taxon>Bacillati</taxon>
        <taxon>Bacillota</taxon>
        <taxon>Clostridia</taxon>
        <taxon>Eubacteriales</taxon>
        <taxon>Eubacteriaceae</taxon>
        <taxon>Eubacterium</taxon>
    </lineage>
</organism>
<evidence type="ECO:0000256" key="4">
    <source>
        <dbReference type="ARBA" id="ARBA00022840"/>
    </source>
</evidence>
<dbReference type="SUPFAM" id="SSF63999">
    <property type="entry name" value="Thiamin pyrophosphokinase, catalytic domain"/>
    <property type="match status" value="1"/>
</dbReference>
<dbReference type="Pfam" id="PF04263">
    <property type="entry name" value="TPK_catalytic"/>
    <property type="match status" value="1"/>
</dbReference>
<dbReference type="Proteomes" id="UP000824024">
    <property type="component" value="Unassembled WGS sequence"/>
</dbReference>
<dbReference type="InterPro" id="IPR006282">
    <property type="entry name" value="Thi_PPkinase"/>
</dbReference>
<dbReference type="GO" id="GO:0005524">
    <property type="term" value="F:ATP binding"/>
    <property type="evidence" value="ECO:0007669"/>
    <property type="project" value="UniProtKB-KW"/>
</dbReference>
<dbReference type="InterPro" id="IPR007371">
    <property type="entry name" value="TPK_catalytic"/>
</dbReference>
<dbReference type="SUPFAM" id="SSF63862">
    <property type="entry name" value="Thiamin pyrophosphokinase, substrate-binding domain"/>
    <property type="match status" value="1"/>
</dbReference>
<evidence type="ECO:0000313" key="7">
    <source>
        <dbReference type="EMBL" id="HIZ06976.1"/>
    </source>
</evidence>
<dbReference type="GO" id="GO:0006772">
    <property type="term" value="P:thiamine metabolic process"/>
    <property type="evidence" value="ECO:0007669"/>
    <property type="project" value="UniProtKB-UniRule"/>
</dbReference>
<comment type="caution">
    <text evidence="7">The sequence shown here is derived from an EMBL/GenBank/DDBJ whole genome shotgun (WGS) entry which is preliminary data.</text>
</comment>
<evidence type="ECO:0000256" key="1">
    <source>
        <dbReference type="ARBA" id="ARBA00022679"/>
    </source>
</evidence>
<dbReference type="GO" id="GO:0004788">
    <property type="term" value="F:thiamine diphosphokinase activity"/>
    <property type="evidence" value="ECO:0007669"/>
    <property type="project" value="UniProtKB-UniRule"/>
</dbReference>
<keyword evidence="4" id="KW-0067">ATP-binding</keyword>
<keyword evidence="3" id="KW-0418">Kinase</keyword>
<dbReference type="Pfam" id="PF04265">
    <property type="entry name" value="TPK_B1_binding"/>
    <property type="match status" value="1"/>
</dbReference>
<dbReference type="InterPro" id="IPR007373">
    <property type="entry name" value="Thiamin_PyroPKinase_B1-bd"/>
</dbReference>
<dbReference type="InterPro" id="IPR036759">
    <property type="entry name" value="TPK_catalytic_sf"/>
</dbReference>
<dbReference type="InterPro" id="IPR036371">
    <property type="entry name" value="TPK_B1-bd_sf"/>
</dbReference>
<dbReference type="SMART" id="SM00983">
    <property type="entry name" value="TPK_B1_binding"/>
    <property type="match status" value="1"/>
</dbReference>
<dbReference type="InterPro" id="IPR053149">
    <property type="entry name" value="TPK"/>
</dbReference>
<accession>A0A9D2D1N2</accession>
<dbReference type="EC" id="2.7.6.2" evidence="5"/>
<evidence type="ECO:0000256" key="5">
    <source>
        <dbReference type="NCBIfam" id="TIGR01378"/>
    </source>
</evidence>
<evidence type="ECO:0000256" key="2">
    <source>
        <dbReference type="ARBA" id="ARBA00022741"/>
    </source>
</evidence>
<dbReference type="GO" id="GO:0030975">
    <property type="term" value="F:thiamine binding"/>
    <property type="evidence" value="ECO:0007669"/>
    <property type="project" value="InterPro"/>
</dbReference>
<feature type="domain" description="Thiamin pyrophosphokinase thiamin-binding" evidence="6">
    <location>
        <begin position="148"/>
        <end position="209"/>
    </location>
</feature>
<reference evidence="7" key="1">
    <citation type="journal article" date="2021" name="PeerJ">
        <title>Extensive microbial diversity within the chicken gut microbiome revealed by metagenomics and culture.</title>
        <authorList>
            <person name="Gilroy R."/>
            <person name="Ravi A."/>
            <person name="Getino M."/>
            <person name="Pursley I."/>
            <person name="Horton D.L."/>
            <person name="Alikhan N.F."/>
            <person name="Baker D."/>
            <person name="Gharbi K."/>
            <person name="Hall N."/>
            <person name="Watson M."/>
            <person name="Adriaenssens E.M."/>
            <person name="Foster-Nyarko E."/>
            <person name="Jarju S."/>
            <person name="Secka A."/>
            <person name="Antonio M."/>
            <person name="Oren A."/>
            <person name="Chaudhuri R.R."/>
            <person name="La Ragione R."/>
            <person name="Hildebrand F."/>
            <person name="Pallen M.J."/>
        </authorList>
    </citation>
    <scope>NUCLEOTIDE SEQUENCE</scope>
    <source>
        <strain evidence="7">CHK192-9172</strain>
    </source>
</reference>
<evidence type="ECO:0000256" key="3">
    <source>
        <dbReference type="ARBA" id="ARBA00022777"/>
    </source>
</evidence>
<dbReference type="EMBL" id="DXCH01000092">
    <property type="protein sequence ID" value="HIZ06976.1"/>
    <property type="molecule type" value="Genomic_DNA"/>
</dbReference>
<evidence type="ECO:0000259" key="6">
    <source>
        <dbReference type="SMART" id="SM00983"/>
    </source>
</evidence>
<keyword evidence="2" id="KW-0547">Nucleotide-binding</keyword>
<gene>
    <name evidence="7" type="ORF">IAA08_03455</name>
</gene>
<sequence>MNTLIITGGAIEEAFAGDYLRKNKFGYIVAADKGLVFCREMGIQPDLIVGDFDSADKGALEYYRERFPERILRFRPEKDETDTEIALTKALENTEGSITILGATGTRLDHVLGNIQLLKKAADAGRECFLADSHNRIRLIWKYCSIRKKEQFGSYVSLIPFTPKVKGVTLKGFKYPLTDYTLLSGRAIGVSNEITGETGEIRFSEGLLLVIESRDE</sequence>
<name>A0A9D2D1N2_9FIRM</name>
<proteinExistence type="predicted"/>
<dbReference type="NCBIfam" id="TIGR01378">
    <property type="entry name" value="thi_PPkinase"/>
    <property type="match status" value="1"/>
</dbReference>